<evidence type="ECO:0000256" key="2">
    <source>
        <dbReference type="ARBA" id="ARBA00022729"/>
    </source>
</evidence>
<proteinExistence type="predicted"/>
<accession>A0A8C4R7I8</accession>
<evidence type="ECO:0000256" key="5">
    <source>
        <dbReference type="SAM" id="Phobius"/>
    </source>
</evidence>
<evidence type="ECO:0000313" key="7">
    <source>
        <dbReference type="Ensembl" id="ENSEBUP00000026379.1"/>
    </source>
</evidence>
<dbReference type="PANTHER" id="PTHR12080:SF93">
    <property type="entry name" value="V-SET AND TRANSMEMBRANE DOMAIN-CONTAINING PROTEIN 5"/>
    <property type="match status" value="1"/>
</dbReference>
<dbReference type="GeneTree" id="ENSGT00930000152810"/>
<dbReference type="GO" id="GO:1904891">
    <property type="term" value="P:positive regulation of excitatory synapse assembly"/>
    <property type="evidence" value="ECO:0007669"/>
    <property type="project" value="TreeGrafter"/>
</dbReference>
<dbReference type="PANTHER" id="PTHR12080">
    <property type="entry name" value="SIGNALING LYMPHOCYTIC ACTIVATION MOLECULE"/>
    <property type="match status" value="1"/>
</dbReference>
<dbReference type="SUPFAM" id="SSF48726">
    <property type="entry name" value="Immunoglobulin"/>
    <property type="match status" value="2"/>
</dbReference>
<evidence type="ECO:0000256" key="1">
    <source>
        <dbReference type="ARBA" id="ARBA00004370"/>
    </source>
</evidence>
<keyword evidence="5" id="KW-1133">Transmembrane helix</keyword>
<dbReference type="GO" id="GO:0030424">
    <property type="term" value="C:axon"/>
    <property type="evidence" value="ECO:0007669"/>
    <property type="project" value="TreeGrafter"/>
</dbReference>
<keyword evidence="4" id="KW-0325">Glycoprotein</keyword>
<dbReference type="SMART" id="SM00409">
    <property type="entry name" value="IG"/>
    <property type="match status" value="2"/>
</dbReference>
<reference evidence="7" key="1">
    <citation type="submission" date="2025-08" db="UniProtKB">
        <authorList>
            <consortium name="Ensembl"/>
        </authorList>
    </citation>
    <scope>IDENTIFICATION</scope>
</reference>
<feature type="domain" description="Immunoglobulin" evidence="6">
    <location>
        <begin position="152"/>
        <end position="338"/>
    </location>
</feature>
<organism evidence="7 8">
    <name type="scientific">Eptatretus burgeri</name>
    <name type="common">Inshore hagfish</name>
    <dbReference type="NCBI Taxonomy" id="7764"/>
    <lineage>
        <taxon>Eukaryota</taxon>
        <taxon>Metazoa</taxon>
        <taxon>Chordata</taxon>
        <taxon>Craniata</taxon>
        <taxon>Vertebrata</taxon>
        <taxon>Cyclostomata</taxon>
        <taxon>Myxini</taxon>
        <taxon>Myxiniformes</taxon>
        <taxon>Myxinidae</taxon>
        <taxon>Eptatretinae</taxon>
        <taxon>Eptatretus</taxon>
    </lineage>
</organism>
<dbReference type="InterPro" id="IPR003599">
    <property type="entry name" value="Ig_sub"/>
</dbReference>
<evidence type="ECO:0000256" key="4">
    <source>
        <dbReference type="ARBA" id="ARBA00023180"/>
    </source>
</evidence>
<evidence type="ECO:0000313" key="8">
    <source>
        <dbReference type="Proteomes" id="UP000694388"/>
    </source>
</evidence>
<sequence>MHAGPARDFPGLLAVRISGVLWFVFVGISPVFADIDVYAQSVNISVLIGHDALFSVNYTNSTIPRVRWEFQPIKGKPFEITSFNVSDTTNIEVLQSYKHRLSVYSNGSMTLRNVSEADNGTYTAIFVTYGPDGNENVDVKLQIFDTLTSFFIEMDSTLSGSTVTLTCKTNSSLVSYVSYYWSSLCIEDRVCGSSNLRSISVNVTRRFFICTASNPLNTKHSDAFLLESNCTEMVNEKSKQVVTVLQGNSAKFHLKGNISTGEMFAVEWTFQKSQCQVAVAMINDSDWVADGYKGRAKINKNNGSMTLLEAQQSNAGNYSAYVSSCDKRWQEVIELQVNASTSYTKALIGGLVGGVIVLLLLLLVLIGCIYYHRQKKGENELTNSNLESSSEIHDFGVVKTEHEGSVKIRTLTFV</sequence>
<dbReference type="GO" id="GO:0046847">
    <property type="term" value="P:filopodium assembly"/>
    <property type="evidence" value="ECO:0007669"/>
    <property type="project" value="TreeGrafter"/>
</dbReference>
<dbReference type="Ensembl" id="ENSEBUT00000026955.1">
    <property type="protein sequence ID" value="ENSEBUP00000026379.1"/>
    <property type="gene ID" value="ENSEBUG00000016253.1"/>
</dbReference>
<feature type="domain" description="Immunoglobulin" evidence="6">
    <location>
        <begin position="41"/>
        <end position="144"/>
    </location>
</feature>
<dbReference type="InterPro" id="IPR036179">
    <property type="entry name" value="Ig-like_dom_sf"/>
</dbReference>
<evidence type="ECO:0000256" key="3">
    <source>
        <dbReference type="ARBA" id="ARBA00023136"/>
    </source>
</evidence>
<keyword evidence="3 5" id="KW-0472">Membrane</keyword>
<dbReference type="InterPro" id="IPR015631">
    <property type="entry name" value="CD2/SLAM_rcpt"/>
</dbReference>
<dbReference type="GO" id="GO:0005886">
    <property type="term" value="C:plasma membrane"/>
    <property type="evidence" value="ECO:0007669"/>
    <property type="project" value="TreeGrafter"/>
</dbReference>
<keyword evidence="5" id="KW-0812">Transmembrane</keyword>
<dbReference type="Proteomes" id="UP000694388">
    <property type="component" value="Unplaced"/>
</dbReference>
<reference evidence="7" key="2">
    <citation type="submission" date="2025-09" db="UniProtKB">
        <authorList>
            <consortium name="Ensembl"/>
        </authorList>
    </citation>
    <scope>IDENTIFICATION</scope>
</reference>
<dbReference type="InterPro" id="IPR013106">
    <property type="entry name" value="Ig_V-set"/>
</dbReference>
<dbReference type="InterPro" id="IPR013783">
    <property type="entry name" value="Ig-like_fold"/>
</dbReference>
<dbReference type="GO" id="GO:0030425">
    <property type="term" value="C:dendrite"/>
    <property type="evidence" value="ECO:0007669"/>
    <property type="project" value="TreeGrafter"/>
</dbReference>
<keyword evidence="8" id="KW-1185">Reference proteome</keyword>
<keyword evidence="2" id="KW-0732">Signal</keyword>
<feature type="transmembrane region" description="Helical" evidence="5">
    <location>
        <begin position="346"/>
        <end position="371"/>
    </location>
</feature>
<comment type="subcellular location">
    <subcellularLocation>
        <location evidence="1">Membrane</location>
    </subcellularLocation>
</comment>
<evidence type="ECO:0000259" key="6">
    <source>
        <dbReference type="SMART" id="SM00409"/>
    </source>
</evidence>
<feature type="transmembrane region" description="Helical" evidence="5">
    <location>
        <begin position="12"/>
        <end position="33"/>
    </location>
</feature>
<protein>
    <recommendedName>
        <fullName evidence="6">Immunoglobulin domain-containing protein</fullName>
    </recommendedName>
</protein>
<name>A0A8C4R7I8_EPTBU</name>
<dbReference type="Pfam" id="PF07686">
    <property type="entry name" value="V-set"/>
    <property type="match status" value="1"/>
</dbReference>
<dbReference type="AlphaFoldDB" id="A0A8C4R7I8"/>
<dbReference type="Gene3D" id="2.60.40.10">
    <property type="entry name" value="Immunoglobulins"/>
    <property type="match status" value="2"/>
</dbReference>